<feature type="transmembrane region" description="Helical" evidence="6">
    <location>
        <begin position="124"/>
        <end position="144"/>
    </location>
</feature>
<keyword evidence="2" id="KW-1003">Cell membrane</keyword>
<dbReference type="RefSeq" id="WP_123094068.1">
    <property type="nucleotide sequence ID" value="NZ_RIZG01000001.1"/>
</dbReference>
<dbReference type="Gene3D" id="1.10.3730.20">
    <property type="match status" value="1"/>
</dbReference>
<evidence type="ECO:0000256" key="1">
    <source>
        <dbReference type="ARBA" id="ARBA00004651"/>
    </source>
</evidence>
<organism evidence="8 9">
    <name type="scientific">Marinomonas hwangdonensis</name>
    <dbReference type="NCBI Taxonomy" id="1053647"/>
    <lineage>
        <taxon>Bacteria</taxon>
        <taxon>Pseudomonadati</taxon>
        <taxon>Pseudomonadota</taxon>
        <taxon>Gammaproteobacteria</taxon>
        <taxon>Oceanospirillales</taxon>
        <taxon>Oceanospirillaceae</taxon>
        <taxon>Marinomonas</taxon>
    </lineage>
</organism>
<feature type="transmembrane region" description="Helical" evidence="6">
    <location>
        <begin position="150"/>
        <end position="170"/>
    </location>
</feature>
<dbReference type="PANTHER" id="PTHR42920">
    <property type="entry name" value="OS03G0707200 PROTEIN-RELATED"/>
    <property type="match status" value="1"/>
</dbReference>
<comment type="subcellular location">
    <subcellularLocation>
        <location evidence="1">Cell membrane</location>
        <topology evidence="1">Multi-pass membrane protein</topology>
    </subcellularLocation>
</comment>
<feature type="transmembrane region" description="Helical" evidence="6">
    <location>
        <begin position="265"/>
        <end position="283"/>
    </location>
</feature>
<keyword evidence="9" id="KW-1185">Reference proteome</keyword>
<dbReference type="Proteomes" id="UP000280507">
    <property type="component" value="Unassembled WGS sequence"/>
</dbReference>
<evidence type="ECO:0000256" key="2">
    <source>
        <dbReference type="ARBA" id="ARBA00022475"/>
    </source>
</evidence>
<feature type="transmembrane region" description="Helical" evidence="6">
    <location>
        <begin position="38"/>
        <end position="59"/>
    </location>
</feature>
<evidence type="ECO:0000256" key="4">
    <source>
        <dbReference type="ARBA" id="ARBA00022989"/>
    </source>
</evidence>
<name>A0A3M8QC88_9GAMM</name>
<feature type="transmembrane region" description="Helical" evidence="6">
    <location>
        <begin position="209"/>
        <end position="227"/>
    </location>
</feature>
<dbReference type="Pfam" id="PF00892">
    <property type="entry name" value="EamA"/>
    <property type="match status" value="2"/>
</dbReference>
<evidence type="ECO:0000313" key="9">
    <source>
        <dbReference type="Proteomes" id="UP000280507"/>
    </source>
</evidence>
<comment type="caution">
    <text evidence="8">The sequence shown here is derived from an EMBL/GenBank/DDBJ whole genome shotgun (WGS) entry which is preliminary data.</text>
</comment>
<dbReference type="GO" id="GO:0005886">
    <property type="term" value="C:plasma membrane"/>
    <property type="evidence" value="ECO:0007669"/>
    <property type="project" value="UniProtKB-SubCell"/>
</dbReference>
<dbReference type="InterPro" id="IPR051258">
    <property type="entry name" value="Diverse_Substrate_Transporter"/>
</dbReference>
<sequence length="297" mass="32478">MKTAGYISAESILVVVTILAAAGWIFSKEALVGLPPLFFMGMRFIIAGFVLFLAGQKYFRGLVWEDVKRASFVGVVMGITMMFWITGLDQSSNLGVGAFITSLGVVLVPVLARFMFGARPPMTIWLALPIAVLGLGLLALNNGLNFEFAQIYFLGAAFGSALQLNLLSRFSMRMHSLVLTAIQLSVSGGLLLCVSLLTETRPSDISMEVAGWFLASTLIATSLRFWLQTYGMSLTQVSHAAVIMNLEPVWTAILAMLWFSEVMGVVQLVGCVLIFIAMLVSRWSQIKAAIRYKNRVK</sequence>
<feature type="transmembrane region" description="Helical" evidence="6">
    <location>
        <begin position="94"/>
        <end position="112"/>
    </location>
</feature>
<feature type="domain" description="EamA" evidence="7">
    <location>
        <begin position="11"/>
        <end position="138"/>
    </location>
</feature>
<evidence type="ECO:0000256" key="5">
    <source>
        <dbReference type="ARBA" id="ARBA00023136"/>
    </source>
</evidence>
<evidence type="ECO:0000256" key="6">
    <source>
        <dbReference type="SAM" id="Phobius"/>
    </source>
</evidence>
<reference evidence="8 9" key="1">
    <citation type="journal article" date="2012" name="Int. J. Syst. Evol. Microbiol.">
        <title>Marinomonas hwangdonensis sp. nov., isolated from seawater.</title>
        <authorList>
            <person name="Jung Y.T."/>
            <person name="Oh T.K."/>
            <person name="Yoon J.H."/>
        </authorList>
    </citation>
    <scope>NUCLEOTIDE SEQUENCE [LARGE SCALE GENOMIC DNA]</scope>
    <source>
        <strain evidence="8 9">HDW-15</strain>
    </source>
</reference>
<feature type="domain" description="EamA" evidence="7">
    <location>
        <begin position="149"/>
        <end position="280"/>
    </location>
</feature>
<feature type="transmembrane region" description="Helical" evidence="6">
    <location>
        <begin position="239"/>
        <end position="259"/>
    </location>
</feature>
<dbReference type="InterPro" id="IPR037185">
    <property type="entry name" value="EmrE-like"/>
</dbReference>
<accession>A0A3M8QC88</accession>
<protein>
    <submittedName>
        <fullName evidence="8">DMT family transporter</fullName>
    </submittedName>
</protein>
<evidence type="ECO:0000256" key="3">
    <source>
        <dbReference type="ARBA" id="ARBA00022692"/>
    </source>
</evidence>
<feature type="transmembrane region" description="Helical" evidence="6">
    <location>
        <begin position="7"/>
        <end position="26"/>
    </location>
</feature>
<feature type="transmembrane region" description="Helical" evidence="6">
    <location>
        <begin position="177"/>
        <end position="197"/>
    </location>
</feature>
<feature type="transmembrane region" description="Helical" evidence="6">
    <location>
        <begin position="71"/>
        <end position="88"/>
    </location>
</feature>
<dbReference type="InterPro" id="IPR000620">
    <property type="entry name" value="EamA_dom"/>
</dbReference>
<evidence type="ECO:0000313" key="8">
    <source>
        <dbReference type="EMBL" id="RNF52724.1"/>
    </source>
</evidence>
<dbReference type="AlphaFoldDB" id="A0A3M8QC88"/>
<dbReference type="OrthoDB" id="8370318at2"/>
<keyword evidence="3 6" id="KW-0812">Transmembrane</keyword>
<keyword evidence="4 6" id="KW-1133">Transmembrane helix</keyword>
<keyword evidence="5 6" id="KW-0472">Membrane</keyword>
<gene>
    <name evidence="8" type="ORF">EBI00_00990</name>
</gene>
<dbReference type="SUPFAM" id="SSF103481">
    <property type="entry name" value="Multidrug resistance efflux transporter EmrE"/>
    <property type="match status" value="2"/>
</dbReference>
<evidence type="ECO:0000259" key="7">
    <source>
        <dbReference type="Pfam" id="PF00892"/>
    </source>
</evidence>
<dbReference type="PANTHER" id="PTHR42920:SF5">
    <property type="entry name" value="EAMA DOMAIN-CONTAINING PROTEIN"/>
    <property type="match status" value="1"/>
</dbReference>
<dbReference type="EMBL" id="RIZG01000001">
    <property type="protein sequence ID" value="RNF52724.1"/>
    <property type="molecule type" value="Genomic_DNA"/>
</dbReference>
<proteinExistence type="predicted"/>